<protein>
    <recommendedName>
        <fullName evidence="3">DUF3800 domain-containing protein</fullName>
    </recommendedName>
</protein>
<proteinExistence type="predicted"/>
<evidence type="ECO:0000313" key="2">
    <source>
        <dbReference type="Proteomes" id="UP000187251"/>
    </source>
</evidence>
<accession>A0A1R1JNZ5</accession>
<dbReference type="InterPro" id="IPR024524">
    <property type="entry name" value="DUF3800"/>
</dbReference>
<dbReference type="OrthoDB" id="4071750at2"/>
<gene>
    <name evidence="1" type="ORF">BIZ92_31705</name>
</gene>
<dbReference type="Proteomes" id="UP000187251">
    <property type="component" value="Unassembled WGS sequence"/>
</dbReference>
<sequence length="350" mass="39596">MECFRIDESGYTGFDLMNPEQRFQGATAIAIEDDEAGRLIREHFPKLQADELKYRALARRPANHPRLMALQRDLLTDHKCVTYVCDKRYLLLLMFLDYAVEPFYYERGMDFYEDGQNYSLASLLYTVGPTLLGKGALDRLLVSFQRAVKEKSSEALGNLIDAACASRWWELPEALGPLAQFAAPECLKAIVTPGVNTDAAFVVLQSLVSRMEIMADGPYRVEHDQSKNLLTYHDLLQRYIRHEKPITFRQSEIASITFPLKLQSVTQIDSKHSPAVQVADVMIGAAIEAANTLTGQRAGVLDAEKVMALYADHQLIHMLPSIDFEEQKRFRQGSQAGQVIDYFAENFHKP</sequence>
<name>A0A1R1JNZ5_ALCXX</name>
<evidence type="ECO:0008006" key="3">
    <source>
        <dbReference type="Google" id="ProtNLM"/>
    </source>
</evidence>
<reference evidence="1 2" key="1">
    <citation type="submission" date="2016-09" db="EMBL/GenBank/DDBJ databases">
        <title>Phylogenomics of Achromobacter.</title>
        <authorList>
            <person name="Jeukens J."/>
            <person name="Freschi L."/>
            <person name="Vincent A.T."/>
            <person name="Emond-Rheault J.-G."/>
            <person name="Kukavica-Ibrulj I."/>
            <person name="Charette S.J."/>
            <person name="Levesque R.C."/>
        </authorList>
    </citation>
    <scope>NUCLEOTIDE SEQUENCE [LARGE SCALE GENOMIC DNA]</scope>
    <source>
        <strain evidence="1 2">AUS488</strain>
    </source>
</reference>
<organism evidence="1 2">
    <name type="scientific">Alcaligenes xylosoxydans xylosoxydans</name>
    <name type="common">Achromobacter xylosoxidans</name>
    <dbReference type="NCBI Taxonomy" id="85698"/>
    <lineage>
        <taxon>Bacteria</taxon>
        <taxon>Pseudomonadati</taxon>
        <taxon>Pseudomonadota</taxon>
        <taxon>Betaproteobacteria</taxon>
        <taxon>Burkholderiales</taxon>
        <taxon>Alcaligenaceae</taxon>
        <taxon>Achromobacter</taxon>
    </lineage>
</organism>
<dbReference type="Pfam" id="PF12686">
    <property type="entry name" value="DUF3800"/>
    <property type="match status" value="1"/>
</dbReference>
<evidence type="ECO:0000313" key="1">
    <source>
        <dbReference type="EMBL" id="OMG81064.1"/>
    </source>
</evidence>
<dbReference type="AlphaFoldDB" id="A0A1R1JNZ5"/>
<dbReference type="EMBL" id="MJMN01000034">
    <property type="protein sequence ID" value="OMG81064.1"/>
    <property type="molecule type" value="Genomic_DNA"/>
</dbReference>
<dbReference type="RefSeq" id="WP_011871450.1">
    <property type="nucleotide sequence ID" value="NZ_CYTX01000001.1"/>
</dbReference>
<comment type="caution">
    <text evidence="1">The sequence shown here is derived from an EMBL/GenBank/DDBJ whole genome shotgun (WGS) entry which is preliminary data.</text>
</comment>